<dbReference type="AlphaFoldDB" id="A0A853EXJ8"/>
<keyword evidence="2" id="KW-0503">Monooxygenase</keyword>
<dbReference type="InterPro" id="IPR051704">
    <property type="entry name" value="FAD_aromatic-hydroxylase"/>
</dbReference>
<gene>
    <name evidence="2" type="ORF">HZZ10_08635</name>
</gene>
<accession>A0A853EXJ8</accession>
<dbReference type="SUPFAM" id="SSF51905">
    <property type="entry name" value="FAD/NAD(P)-binding domain"/>
    <property type="match status" value="1"/>
</dbReference>
<keyword evidence="3" id="KW-1185">Reference proteome</keyword>
<dbReference type="GO" id="GO:0004497">
    <property type="term" value="F:monooxygenase activity"/>
    <property type="evidence" value="ECO:0007669"/>
    <property type="project" value="UniProtKB-KW"/>
</dbReference>
<feature type="domain" description="FAD-binding" evidence="1">
    <location>
        <begin position="6"/>
        <end position="338"/>
    </location>
</feature>
<organism evidence="2 3">
    <name type="scientific">Sanguibacter inulinus</name>
    <dbReference type="NCBI Taxonomy" id="60922"/>
    <lineage>
        <taxon>Bacteria</taxon>
        <taxon>Bacillati</taxon>
        <taxon>Actinomycetota</taxon>
        <taxon>Actinomycetes</taxon>
        <taxon>Micrococcales</taxon>
        <taxon>Sanguibacteraceae</taxon>
        <taxon>Sanguibacter</taxon>
    </lineage>
</organism>
<comment type="caution">
    <text evidence="2">The sequence shown here is derived from an EMBL/GenBank/DDBJ whole genome shotgun (WGS) entry which is preliminary data.</text>
</comment>
<dbReference type="Gene3D" id="3.50.50.60">
    <property type="entry name" value="FAD/NAD(P)-binding domain"/>
    <property type="match status" value="1"/>
</dbReference>
<dbReference type="Pfam" id="PF01494">
    <property type="entry name" value="FAD_binding_3"/>
    <property type="match status" value="1"/>
</dbReference>
<evidence type="ECO:0000313" key="3">
    <source>
        <dbReference type="Proteomes" id="UP000561011"/>
    </source>
</evidence>
<dbReference type="PANTHER" id="PTHR46865">
    <property type="entry name" value="OXIDOREDUCTASE-RELATED"/>
    <property type="match status" value="1"/>
</dbReference>
<evidence type="ECO:0000313" key="2">
    <source>
        <dbReference type="EMBL" id="NYS93588.1"/>
    </source>
</evidence>
<dbReference type="GO" id="GO:0071949">
    <property type="term" value="F:FAD binding"/>
    <property type="evidence" value="ECO:0007669"/>
    <property type="project" value="InterPro"/>
</dbReference>
<evidence type="ECO:0000259" key="1">
    <source>
        <dbReference type="Pfam" id="PF01494"/>
    </source>
</evidence>
<keyword evidence="2" id="KW-0560">Oxidoreductase</keyword>
<dbReference type="Gene3D" id="3.30.9.10">
    <property type="entry name" value="D-Amino Acid Oxidase, subunit A, domain 2"/>
    <property type="match status" value="1"/>
</dbReference>
<reference evidence="2 3" key="1">
    <citation type="submission" date="2020-07" db="EMBL/GenBank/DDBJ databases">
        <title>MOT database genomes.</title>
        <authorList>
            <person name="Joseph S."/>
            <person name="Aduse-Opoku J."/>
            <person name="Hashim A."/>
            <person name="Wade W."/>
            <person name="Curtis M."/>
        </authorList>
    </citation>
    <scope>NUCLEOTIDE SEQUENCE [LARGE SCALE GENOMIC DNA]</scope>
    <source>
        <strain evidence="2 3">DSM 100099</strain>
    </source>
</reference>
<name>A0A853EXJ8_9MICO</name>
<protein>
    <submittedName>
        <fullName evidence="2">FAD-dependent monooxygenase</fullName>
    </submittedName>
</protein>
<dbReference type="InterPro" id="IPR036188">
    <property type="entry name" value="FAD/NAD-bd_sf"/>
</dbReference>
<dbReference type="EMBL" id="JACBYE010000016">
    <property type="protein sequence ID" value="NYS93588.1"/>
    <property type="molecule type" value="Genomic_DNA"/>
</dbReference>
<dbReference type="InterPro" id="IPR002938">
    <property type="entry name" value="FAD-bd"/>
</dbReference>
<dbReference type="PANTHER" id="PTHR46865:SF2">
    <property type="entry name" value="MONOOXYGENASE"/>
    <property type="match status" value="1"/>
</dbReference>
<dbReference type="RefSeq" id="WP_179913205.1">
    <property type="nucleotide sequence ID" value="NZ_JACBYE010000016.1"/>
</dbReference>
<proteinExistence type="predicted"/>
<dbReference type="Proteomes" id="UP000561011">
    <property type="component" value="Unassembled WGS sequence"/>
</dbReference>
<dbReference type="PRINTS" id="PR00420">
    <property type="entry name" value="RNGMNOXGNASE"/>
</dbReference>
<sequence length="403" mass="43831">MTTTRRVLVSGASIAGPALAWWMQRYGWETVVVERADELRTAGQNIDVRGAGREVARKMGLEDAIRAAGTGELGTRFVGRDGRTRAELPAGTGDTDGATAELEILRGELARILVDHSRETTDYRFGTTIAALDDRADGIDVTFADGREETFDVVVAADGMRSRTRRLVVGDAAQIQPKGMYTAYLTIPRVASDTDWWRWYSAPGGRSVTLRPDNLGTIRATLSFLSPPRGYEDLDDAAQRDLLCRLFADAGWETPRVLDGLRHAEEYYFEQVGQVHSPIWHHGRAALVGDAAYCASPVSGMGTSLGLTGAYVLAGELASHIHHRDAFAGYERIMRPYVDQAQDLPPGTPRLANPRTRAGVAALHGVLALAATPVARSVGARLFRPPADRIELPDYTHLERAGA</sequence>